<dbReference type="PANTHER" id="PTHR19848:SF0">
    <property type="entry name" value="NOTCHLESS PROTEIN HOMOLOG 1"/>
    <property type="match status" value="1"/>
</dbReference>
<proteinExistence type="predicted"/>
<dbReference type="SMART" id="SM00320">
    <property type="entry name" value="WD40"/>
    <property type="match status" value="2"/>
</dbReference>
<evidence type="ECO:0000256" key="6">
    <source>
        <dbReference type="SAM" id="MobiDB-lite"/>
    </source>
</evidence>
<accession>M4B9A3</accession>
<dbReference type="InterPro" id="IPR015943">
    <property type="entry name" value="WD40/YVTN_repeat-like_dom_sf"/>
</dbReference>
<reference evidence="8" key="1">
    <citation type="journal article" date="2010" name="Science">
        <title>Signatures of adaptation to obligate biotrophy in the Hyaloperonospora arabidopsidis genome.</title>
        <authorList>
            <person name="Baxter L."/>
            <person name="Tripathy S."/>
            <person name="Ishaque N."/>
            <person name="Boot N."/>
            <person name="Cabral A."/>
            <person name="Kemen E."/>
            <person name="Thines M."/>
            <person name="Ah-Fong A."/>
            <person name="Anderson R."/>
            <person name="Badejoko W."/>
            <person name="Bittner-Eddy P."/>
            <person name="Boore J.L."/>
            <person name="Chibucos M.C."/>
            <person name="Coates M."/>
            <person name="Dehal P."/>
            <person name="Delehaunty K."/>
            <person name="Dong S."/>
            <person name="Downton P."/>
            <person name="Dumas B."/>
            <person name="Fabro G."/>
            <person name="Fronick C."/>
            <person name="Fuerstenberg S.I."/>
            <person name="Fulton L."/>
            <person name="Gaulin E."/>
            <person name="Govers F."/>
            <person name="Hughes L."/>
            <person name="Humphray S."/>
            <person name="Jiang R.H."/>
            <person name="Judelson H."/>
            <person name="Kamoun S."/>
            <person name="Kyung K."/>
            <person name="Meijer H."/>
            <person name="Minx P."/>
            <person name="Morris P."/>
            <person name="Nelson J."/>
            <person name="Phuntumart V."/>
            <person name="Qutob D."/>
            <person name="Rehmany A."/>
            <person name="Rougon-Cardoso A."/>
            <person name="Ryden P."/>
            <person name="Torto-Alalibo T."/>
            <person name="Studholme D."/>
            <person name="Wang Y."/>
            <person name="Win J."/>
            <person name="Wood J."/>
            <person name="Clifton S.W."/>
            <person name="Rogers J."/>
            <person name="Van den Ackerveken G."/>
            <person name="Jones J.D."/>
            <person name="McDowell J.M."/>
            <person name="Beynon J."/>
            <person name="Tyler B.M."/>
        </authorList>
    </citation>
    <scope>NUCLEOTIDE SEQUENCE [LARGE SCALE GENOMIC DNA]</scope>
    <source>
        <strain evidence="8">Emoy2</strain>
    </source>
</reference>
<evidence type="ECO:0000313" key="7">
    <source>
        <dbReference type="EnsemblProtists" id="HpaP802862"/>
    </source>
</evidence>
<dbReference type="PROSITE" id="PS50082">
    <property type="entry name" value="WD_REPEATS_2"/>
    <property type="match status" value="1"/>
</dbReference>
<dbReference type="HOGENOM" id="CLU_1158270_0_0_1"/>
<dbReference type="GO" id="GO:0005730">
    <property type="term" value="C:nucleolus"/>
    <property type="evidence" value="ECO:0007669"/>
    <property type="project" value="TreeGrafter"/>
</dbReference>
<evidence type="ECO:0000256" key="4">
    <source>
        <dbReference type="ARBA" id="ARBA00023242"/>
    </source>
</evidence>
<dbReference type="InParanoid" id="M4B9A3"/>
<dbReference type="PROSITE" id="PS50294">
    <property type="entry name" value="WD_REPEATS_REGION"/>
    <property type="match status" value="1"/>
</dbReference>
<feature type="repeat" description="WD" evidence="5">
    <location>
        <begin position="95"/>
        <end position="136"/>
    </location>
</feature>
<dbReference type="STRING" id="559515.M4B9A3"/>
<dbReference type="AlphaFoldDB" id="M4B9A3"/>
<reference evidence="7" key="2">
    <citation type="submission" date="2015-06" db="UniProtKB">
        <authorList>
            <consortium name="EnsemblProtists"/>
        </authorList>
    </citation>
    <scope>IDENTIFICATION</scope>
    <source>
        <strain evidence="7">Emoy2</strain>
    </source>
</reference>
<dbReference type="Pfam" id="PF00400">
    <property type="entry name" value="WD40"/>
    <property type="match status" value="1"/>
</dbReference>
<dbReference type="eggNOG" id="KOG0271">
    <property type="taxonomic scope" value="Eukaryota"/>
</dbReference>
<name>M4B9A3_HYAAE</name>
<evidence type="ECO:0000256" key="1">
    <source>
        <dbReference type="ARBA" id="ARBA00004123"/>
    </source>
</evidence>
<dbReference type="PROSITE" id="PS00678">
    <property type="entry name" value="WD_REPEATS_1"/>
    <property type="match status" value="1"/>
</dbReference>
<keyword evidence="4" id="KW-0539">Nucleus</keyword>
<evidence type="ECO:0000313" key="8">
    <source>
        <dbReference type="Proteomes" id="UP000011713"/>
    </source>
</evidence>
<keyword evidence="8" id="KW-1185">Reference proteome</keyword>
<dbReference type="VEuPathDB" id="FungiDB:HpaG802862"/>
<sequence length="240" mass="26895">MSASSRVIVGHGHRINTLALNVDYVCRPGLFGYKTNRFASREEMQHAALKRYEEMRNAAGEPLELFAGRAYFASTSFDKKVKIWNGHTGKFVTTLTGHVGAVYQVCWSSDTRLIVTASKDSTVKVWELGNLKKILARCATKKDTVMKRSRDEIMTMEDFDVGTTPSPSSLNVSMSPWKPPHSSVKRCRDRSVSVGARKPVESQTPICDMLRCTHCEKTIGYCCRCECDACRNVFALCARH</sequence>
<feature type="region of interest" description="Disordered" evidence="6">
    <location>
        <begin position="164"/>
        <end position="183"/>
    </location>
</feature>
<evidence type="ECO:0000256" key="2">
    <source>
        <dbReference type="ARBA" id="ARBA00022574"/>
    </source>
</evidence>
<feature type="compositionally biased region" description="Polar residues" evidence="6">
    <location>
        <begin position="164"/>
        <end position="174"/>
    </location>
</feature>
<dbReference type="SUPFAM" id="SSF50978">
    <property type="entry name" value="WD40 repeat-like"/>
    <property type="match status" value="1"/>
</dbReference>
<dbReference type="InterPro" id="IPR036322">
    <property type="entry name" value="WD40_repeat_dom_sf"/>
</dbReference>
<keyword evidence="2 5" id="KW-0853">WD repeat</keyword>
<dbReference type="Gene3D" id="2.130.10.10">
    <property type="entry name" value="YVTN repeat-like/Quinoprotein amine dehydrogenase"/>
    <property type="match status" value="1"/>
</dbReference>
<dbReference type="InterPro" id="IPR001680">
    <property type="entry name" value="WD40_rpt"/>
</dbReference>
<protein>
    <submittedName>
        <fullName evidence="7">Uncharacterized protein</fullName>
    </submittedName>
</protein>
<dbReference type="Proteomes" id="UP000011713">
    <property type="component" value="Unassembled WGS sequence"/>
</dbReference>
<dbReference type="EMBL" id="JH598009">
    <property type="status" value="NOT_ANNOTATED_CDS"/>
    <property type="molecule type" value="Genomic_DNA"/>
</dbReference>
<comment type="subcellular location">
    <subcellularLocation>
        <location evidence="1">Nucleus</location>
    </subcellularLocation>
</comment>
<dbReference type="InterPro" id="IPR019775">
    <property type="entry name" value="WD40_repeat_CS"/>
</dbReference>
<dbReference type="GO" id="GO:0000027">
    <property type="term" value="P:ribosomal large subunit assembly"/>
    <property type="evidence" value="ECO:0007669"/>
    <property type="project" value="TreeGrafter"/>
</dbReference>
<dbReference type="EnsemblProtists" id="HpaT802862">
    <property type="protein sequence ID" value="HpaP802862"/>
    <property type="gene ID" value="HpaG802862"/>
</dbReference>
<evidence type="ECO:0000256" key="5">
    <source>
        <dbReference type="PROSITE-ProRule" id="PRU00221"/>
    </source>
</evidence>
<evidence type="ECO:0000256" key="3">
    <source>
        <dbReference type="ARBA" id="ARBA00022737"/>
    </source>
</evidence>
<organism evidence="7 8">
    <name type="scientific">Hyaloperonospora arabidopsidis (strain Emoy2)</name>
    <name type="common">Downy mildew agent</name>
    <name type="synonym">Peronospora arabidopsidis</name>
    <dbReference type="NCBI Taxonomy" id="559515"/>
    <lineage>
        <taxon>Eukaryota</taxon>
        <taxon>Sar</taxon>
        <taxon>Stramenopiles</taxon>
        <taxon>Oomycota</taxon>
        <taxon>Peronosporomycetes</taxon>
        <taxon>Peronosporales</taxon>
        <taxon>Peronosporaceae</taxon>
        <taxon>Hyaloperonospora</taxon>
    </lineage>
</organism>
<keyword evidence="3" id="KW-0677">Repeat</keyword>
<dbReference type="PANTHER" id="PTHR19848">
    <property type="entry name" value="WD40 REPEAT PROTEIN"/>
    <property type="match status" value="1"/>
</dbReference>